<dbReference type="EMBL" id="BBNT01000009">
    <property type="protein sequence ID" value="GAL76220.1"/>
    <property type="molecule type" value="Genomic_DNA"/>
</dbReference>
<reference evidence="11 13" key="2">
    <citation type="submission" date="2014-07" db="EMBL/GenBank/DDBJ databases">
        <title>Draft genome sequence of Nonlabens ulvanivorans, an ulvan degrading bacterium.</title>
        <authorList>
            <person name="Kopel M."/>
            <person name="Helbert W."/>
            <person name="Henrissat B."/>
            <person name="Doniger T."/>
            <person name="Banin E."/>
        </authorList>
    </citation>
    <scope>NUCLEOTIDE SEQUENCE [LARGE SCALE GENOMIC DNA]</scope>
    <source>
        <strain evidence="11 13">PLR</strain>
    </source>
</reference>
<dbReference type="Pfam" id="PF06144">
    <property type="entry name" value="DNA_pol3_delta"/>
    <property type="match status" value="1"/>
</dbReference>
<dbReference type="SUPFAM" id="SSF48019">
    <property type="entry name" value="post-AAA+ oligomerization domain-like"/>
    <property type="match status" value="1"/>
</dbReference>
<dbReference type="InterPro" id="IPR008921">
    <property type="entry name" value="DNA_pol3_clamp-load_cplx_C"/>
</dbReference>
<dbReference type="Gene3D" id="3.40.50.300">
    <property type="entry name" value="P-loop containing nucleotide triphosphate hydrolases"/>
    <property type="match status" value="1"/>
</dbReference>
<sequence length="335" mass="38752">MSDTKKIIEDIKNRKLAPIYFLYGNEPYFIDEISDYIAANVLDEGEKGFNQMVLYGRDIDMGELVENAKRFPMMADYQVIIVKEAQDLARHWDKFESYAKQPQPTTILVFNYKYKTPDKRKKVFKEMAKNAVFFESKPLYENKVLPWINSHLKSNGYNIEPKAGQMLIEFLGTEIAKIKNELDKLMIIVPAGTMITPQLIEENIGISKDYNNFELRKALGSRDTVKVNRIINYFAENPKDNPLVVTIGQLHSFFVQLLKLHAMTDRNPQTVARQIGVSPFFVQEYFTAAKHYSMKHCSHAIKIIRDIDMKSKGVGTNKPQQHDLLQELIVNIMYP</sequence>
<dbReference type="InterPro" id="IPR027417">
    <property type="entry name" value="P-loop_NTPase"/>
</dbReference>
<keyword evidence="15" id="KW-1185">Reference proteome</keyword>
<keyword evidence="5" id="KW-0235">DNA replication</keyword>
<comment type="caution">
    <text evidence="11">The sequence shown here is derived from an EMBL/GenBank/DDBJ whole genome shotgun (WGS) entry which is preliminary data.</text>
</comment>
<dbReference type="GO" id="GO:0006261">
    <property type="term" value="P:DNA-templated DNA replication"/>
    <property type="evidence" value="ECO:0007669"/>
    <property type="project" value="TreeGrafter"/>
</dbReference>
<evidence type="ECO:0000313" key="13">
    <source>
        <dbReference type="Proteomes" id="UP000028531"/>
    </source>
</evidence>
<dbReference type="GO" id="GO:0009360">
    <property type="term" value="C:DNA polymerase III complex"/>
    <property type="evidence" value="ECO:0007669"/>
    <property type="project" value="InterPro"/>
</dbReference>
<evidence type="ECO:0000313" key="12">
    <source>
        <dbReference type="EMBL" id="PRX13720.1"/>
    </source>
</evidence>
<evidence type="ECO:0000256" key="6">
    <source>
        <dbReference type="ARBA" id="ARBA00022932"/>
    </source>
</evidence>
<evidence type="ECO:0000256" key="3">
    <source>
        <dbReference type="ARBA" id="ARBA00022679"/>
    </source>
</evidence>
<dbReference type="RefSeq" id="WP_006795436.1">
    <property type="nucleotide sequence ID" value="NZ_CP138994.1"/>
</dbReference>
<protein>
    <recommendedName>
        <fullName evidence="2">DNA polymerase III subunit delta</fullName>
        <ecNumber evidence="1">2.7.7.7</ecNumber>
    </recommendedName>
</protein>
<dbReference type="Proteomes" id="UP000028531">
    <property type="component" value="Unassembled WGS sequence"/>
</dbReference>
<dbReference type="Proteomes" id="UP000239997">
    <property type="component" value="Unassembled WGS sequence"/>
</dbReference>
<dbReference type="NCBIfam" id="TIGR01128">
    <property type="entry name" value="holA"/>
    <property type="match status" value="1"/>
</dbReference>
<evidence type="ECO:0000256" key="7">
    <source>
        <dbReference type="ARBA" id="ARBA00034754"/>
    </source>
</evidence>
<dbReference type="OrthoDB" id="1172326at2"/>
<dbReference type="GO" id="GO:0003677">
    <property type="term" value="F:DNA binding"/>
    <property type="evidence" value="ECO:0007669"/>
    <property type="project" value="InterPro"/>
</dbReference>
<proteinExistence type="inferred from homology"/>
<comment type="catalytic activity">
    <reaction evidence="8">
        <text>DNA(n) + a 2'-deoxyribonucleoside 5'-triphosphate = DNA(n+1) + diphosphate</text>
        <dbReference type="Rhea" id="RHEA:22508"/>
        <dbReference type="Rhea" id="RHEA-COMP:17339"/>
        <dbReference type="Rhea" id="RHEA-COMP:17340"/>
        <dbReference type="ChEBI" id="CHEBI:33019"/>
        <dbReference type="ChEBI" id="CHEBI:61560"/>
        <dbReference type="ChEBI" id="CHEBI:173112"/>
        <dbReference type="EC" id="2.7.7.7"/>
    </reaction>
</comment>
<dbReference type="EC" id="2.7.7.7" evidence="1"/>
<dbReference type="EMBL" id="PVNA01000003">
    <property type="protein sequence ID" value="PRX13720.1"/>
    <property type="molecule type" value="Genomic_DNA"/>
</dbReference>
<feature type="domain" description="DNA polymerase III delta N-terminal" evidence="9">
    <location>
        <begin position="20"/>
        <end position="135"/>
    </location>
</feature>
<dbReference type="InterPro" id="IPR005790">
    <property type="entry name" value="DNA_polIII_delta"/>
</dbReference>
<reference evidence="12 15" key="3">
    <citation type="submission" date="2018-03" db="EMBL/GenBank/DDBJ databases">
        <title>Genomic Encyclopedia of Archaeal and Bacterial Type Strains, Phase II (KMG-II): from individual species to whole genera.</title>
        <authorList>
            <person name="Goeker M."/>
        </authorList>
    </citation>
    <scope>NUCLEOTIDE SEQUENCE [LARGE SCALE GENOMIC DNA]</scope>
    <source>
        <strain evidence="12 15">DSM 22727</strain>
    </source>
</reference>
<dbReference type="GO" id="GO:0003887">
    <property type="term" value="F:DNA-directed DNA polymerase activity"/>
    <property type="evidence" value="ECO:0007669"/>
    <property type="project" value="UniProtKB-KW"/>
</dbReference>
<evidence type="ECO:0000256" key="5">
    <source>
        <dbReference type="ARBA" id="ARBA00022705"/>
    </source>
</evidence>
<dbReference type="PANTHER" id="PTHR34388">
    <property type="entry name" value="DNA POLYMERASE III SUBUNIT DELTA"/>
    <property type="match status" value="1"/>
</dbReference>
<evidence type="ECO:0000313" key="15">
    <source>
        <dbReference type="Proteomes" id="UP000239997"/>
    </source>
</evidence>
<evidence type="ECO:0000256" key="4">
    <source>
        <dbReference type="ARBA" id="ARBA00022695"/>
    </source>
</evidence>
<evidence type="ECO:0000313" key="10">
    <source>
        <dbReference type="EMBL" id="GAL76220.1"/>
    </source>
</evidence>
<keyword evidence="6" id="KW-0239">DNA-directed DNA polymerase</keyword>
<dbReference type="Gene3D" id="1.10.8.60">
    <property type="match status" value="1"/>
</dbReference>
<gene>
    <name evidence="11" type="ORF">IL45_13640</name>
    <name evidence="10" type="ORF">JCM19275_626</name>
    <name evidence="12" type="ORF">LY02_01968</name>
</gene>
<dbReference type="AlphaFoldDB" id="A0A084JW26"/>
<dbReference type="SUPFAM" id="SSF52540">
    <property type="entry name" value="P-loop containing nucleoside triphosphate hydrolases"/>
    <property type="match status" value="1"/>
</dbReference>
<comment type="similarity">
    <text evidence="7">Belongs to the DNA polymerase HolA subunit family.</text>
</comment>
<evidence type="ECO:0000313" key="11">
    <source>
        <dbReference type="EMBL" id="KEZ93160.1"/>
    </source>
</evidence>
<accession>A0A084JW26</accession>
<dbReference type="PANTHER" id="PTHR34388:SF1">
    <property type="entry name" value="DNA POLYMERASE III SUBUNIT DELTA"/>
    <property type="match status" value="1"/>
</dbReference>
<organism evidence="11 13">
    <name type="scientific">Nonlabens ulvanivorans</name>
    <name type="common">Persicivirga ulvanivorans</name>
    <dbReference type="NCBI Taxonomy" id="906888"/>
    <lineage>
        <taxon>Bacteria</taxon>
        <taxon>Pseudomonadati</taxon>
        <taxon>Bacteroidota</taxon>
        <taxon>Flavobacteriia</taxon>
        <taxon>Flavobacteriales</taxon>
        <taxon>Flavobacteriaceae</taxon>
        <taxon>Nonlabens</taxon>
    </lineage>
</organism>
<keyword evidence="3 10" id="KW-0808">Transferase</keyword>
<dbReference type="EMBL" id="JPJI01000032">
    <property type="protein sequence ID" value="KEZ93160.1"/>
    <property type="molecule type" value="Genomic_DNA"/>
</dbReference>
<dbReference type="Proteomes" id="UP000029647">
    <property type="component" value="Unassembled WGS sequence"/>
</dbReference>
<name>A0A084JW26_NONUL</name>
<evidence type="ECO:0000259" key="9">
    <source>
        <dbReference type="Pfam" id="PF06144"/>
    </source>
</evidence>
<keyword evidence="4 10" id="KW-0548">Nucleotidyltransferase</keyword>
<evidence type="ECO:0000256" key="8">
    <source>
        <dbReference type="ARBA" id="ARBA00049244"/>
    </source>
</evidence>
<reference evidence="10 14" key="1">
    <citation type="journal article" date="2014" name="Genome Announc.">
        <title>Draft Genome Sequences of Marine Flavobacterium Nonlabens Strains NR17, NR24, NR27, NR32, NR33, and Ara13.</title>
        <authorList>
            <person name="Nakanishi M."/>
            <person name="Meirelles P."/>
            <person name="Suzuki R."/>
            <person name="Takatani N."/>
            <person name="Mino S."/>
            <person name="Suda W."/>
            <person name="Oshima K."/>
            <person name="Hattori M."/>
            <person name="Ohkuma M."/>
            <person name="Hosokawa M."/>
            <person name="Miyashita K."/>
            <person name="Thompson F.L."/>
            <person name="Niwa A."/>
            <person name="Sawabe T."/>
            <person name="Sawabe T."/>
        </authorList>
    </citation>
    <scope>NUCLEOTIDE SEQUENCE [LARGE SCALE GENOMIC DNA]</scope>
    <source>
        <strain evidence="10">JCM 19275</strain>
        <strain evidence="14">JCM19275</strain>
    </source>
</reference>
<evidence type="ECO:0000313" key="14">
    <source>
        <dbReference type="Proteomes" id="UP000029647"/>
    </source>
</evidence>
<evidence type="ECO:0000256" key="2">
    <source>
        <dbReference type="ARBA" id="ARBA00017703"/>
    </source>
</evidence>
<dbReference type="Gene3D" id="1.20.272.10">
    <property type="match status" value="1"/>
</dbReference>
<evidence type="ECO:0000256" key="1">
    <source>
        <dbReference type="ARBA" id="ARBA00012417"/>
    </source>
</evidence>
<dbReference type="InterPro" id="IPR010372">
    <property type="entry name" value="DNA_pol3_delta_N"/>
</dbReference>